<dbReference type="AlphaFoldDB" id="A0A0D2HVM8"/>
<gene>
    <name evidence="4" type="ORF">Z519_10655</name>
</gene>
<evidence type="ECO:0000313" key="5">
    <source>
        <dbReference type="Proteomes" id="UP000053789"/>
    </source>
</evidence>
<reference evidence="4" key="1">
    <citation type="submission" date="2015-01" db="EMBL/GenBank/DDBJ databases">
        <title>The Genome Sequence of Cladophialophora bantiana CBS 173.52.</title>
        <authorList>
            <consortium name="The Broad Institute Genomics Platform"/>
            <person name="Cuomo C."/>
            <person name="de Hoog S."/>
            <person name="Gorbushina A."/>
            <person name="Stielow B."/>
            <person name="Teixiera M."/>
            <person name="Abouelleil A."/>
            <person name="Chapman S.B."/>
            <person name="Priest M."/>
            <person name="Young S.K."/>
            <person name="Wortman J."/>
            <person name="Nusbaum C."/>
            <person name="Birren B."/>
        </authorList>
    </citation>
    <scope>NUCLEOTIDE SEQUENCE [LARGE SCALE GENOMIC DNA]</scope>
    <source>
        <strain evidence="4">CBS 173.52</strain>
    </source>
</reference>
<proteinExistence type="inferred from homology"/>
<dbReference type="InterPro" id="IPR020843">
    <property type="entry name" value="ER"/>
</dbReference>
<name>A0A0D2HVM8_CLAB1</name>
<dbReference type="SUPFAM" id="SSF50129">
    <property type="entry name" value="GroES-like"/>
    <property type="match status" value="1"/>
</dbReference>
<dbReference type="CDD" id="cd08249">
    <property type="entry name" value="enoyl_reductase_like"/>
    <property type="match status" value="1"/>
</dbReference>
<dbReference type="InterPro" id="IPR013154">
    <property type="entry name" value="ADH-like_N"/>
</dbReference>
<keyword evidence="2" id="KW-0560">Oxidoreductase</keyword>
<dbReference type="SUPFAM" id="SSF51735">
    <property type="entry name" value="NAD(P)-binding Rossmann-fold domains"/>
    <property type="match status" value="1"/>
</dbReference>
<comment type="similarity">
    <text evidence="1">Belongs to the zinc-containing alcohol dehydrogenase family.</text>
</comment>
<keyword evidence="5" id="KW-1185">Reference proteome</keyword>
<dbReference type="SMART" id="SM00829">
    <property type="entry name" value="PKS_ER"/>
    <property type="match status" value="1"/>
</dbReference>
<evidence type="ECO:0000259" key="3">
    <source>
        <dbReference type="SMART" id="SM00829"/>
    </source>
</evidence>
<dbReference type="InterPro" id="IPR011032">
    <property type="entry name" value="GroES-like_sf"/>
</dbReference>
<dbReference type="InterPro" id="IPR036291">
    <property type="entry name" value="NAD(P)-bd_dom_sf"/>
</dbReference>
<dbReference type="Gene3D" id="3.40.50.720">
    <property type="entry name" value="NAD(P)-binding Rossmann-like Domain"/>
    <property type="match status" value="1"/>
</dbReference>
<dbReference type="Gene3D" id="3.90.180.10">
    <property type="entry name" value="Medium-chain alcohol dehydrogenases, catalytic domain"/>
    <property type="match status" value="1"/>
</dbReference>
<dbReference type="Pfam" id="PF08240">
    <property type="entry name" value="ADH_N"/>
    <property type="match status" value="1"/>
</dbReference>
<evidence type="ECO:0000256" key="1">
    <source>
        <dbReference type="ARBA" id="ARBA00008072"/>
    </source>
</evidence>
<dbReference type="OrthoDB" id="3233595at2759"/>
<feature type="domain" description="Enoyl reductase (ER)" evidence="3">
    <location>
        <begin position="26"/>
        <end position="363"/>
    </location>
</feature>
<dbReference type="PANTHER" id="PTHR45348:SF5">
    <property type="entry name" value="OXIDOREDUCTASE, PUTATIVE (AFU_ORTHOLOGUE AFUA_8G01420)-RELATED"/>
    <property type="match status" value="1"/>
</dbReference>
<evidence type="ECO:0000313" key="4">
    <source>
        <dbReference type="EMBL" id="KIW88609.1"/>
    </source>
</evidence>
<dbReference type="PANTHER" id="PTHR45348">
    <property type="entry name" value="HYPOTHETICAL OXIDOREDUCTASE (EUROFUNG)"/>
    <property type="match status" value="1"/>
</dbReference>
<protein>
    <recommendedName>
        <fullName evidence="3">Enoyl reductase (ER) domain-containing protein</fullName>
    </recommendedName>
</protein>
<dbReference type="HOGENOM" id="CLU_026673_16_0_1"/>
<evidence type="ECO:0000256" key="2">
    <source>
        <dbReference type="ARBA" id="ARBA00023002"/>
    </source>
</evidence>
<accession>A0A0D2HVM8</accession>
<dbReference type="GO" id="GO:0016651">
    <property type="term" value="F:oxidoreductase activity, acting on NAD(P)H"/>
    <property type="evidence" value="ECO:0007669"/>
    <property type="project" value="InterPro"/>
</dbReference>
<organism evidence="4 5">
    <name type="scientific">Cladophialophora bantiana (strain ATCC 10958 / CBS 173.52 / CDC B-1940 / NIH 8579)</name>
    <name type="common">Xylohypha bantiana</name>
    <dbReference type="NCBI Taxonomy" id="1442370"/>
    <lineage>
        <taxon>Eukaryota</taxon>
        <taxon>Fungi</taxon>
        <taxon>Dikarya</taxon>
        <taxon>Ascomycota</taxon>
        <taxon>Pezizomycotina</taxon>
        <taxon>Eurotiomycetes</taxon>
        <taxon>Chaetothyriomycetidae</taxon>
        <taxon>Chaetothyriales</taxon>
        <taxon>Herpotrichiellaceae</taxon>
        <taxon>Cladophialophora</taxon>
    </lineage>
</organism>
<dbReference type="EMBL" id="KN846998">
    <property type="protein sequence ID" value="KIW88609.1"/>
    <property type="molecule type" value="Genomic_DNA"/>
</dbReference>
<dbReference type="Proteomes" id="UP000053789">
    <property type="component" value="Unassembled WGS sequence"/>
</dbReference>
<dbReference type="InterPro" id="IPR047122">
    <property type="entry name" value="Trans-enoyl_RdTase-like"/>
</dbReference>
<dbReference type="GeneID" id="27703583"/>
<dbReference type="RefSeq" id="XP_016615278.1">
    <property type="nucleotide sequence ID" value="XM_016768371.1"/>
</dbReference>
<sequence length="373" mass="40566">MTSRSEMPSGLVTLSTTVHPTKPITTTISTIPLPTYLSTNEVLIKVFAVASNPKDWLHLVAMGTSLNSGDDLAGIVVATGSEVSRFRPGDRVAAFHPMGKPYGAYAQYAITPEHTTFHIPEAMSFEEASTIPLVSLTAALTLFRRQGFTAPWEPDAEIKNQKPLLVYAASTSLGTYAIKLAKLAGVTPIIAIGGGSGDYVKGLLDLPRDVFVDYRAGMQTLKEEIKNISNERRLTLVHGLDAFSDDKSWVHVSQMLHGGRLSVFSGAKRYDDEDISKNVEIVYTFVGTGHEGSYRQGMPKQPSAEDARGDVDFARGFFVWLEDALRQGIYSGHPYEIIPGGLNGVSEGLNRLRHGQSRGKKLVYQVEHGAGEV</sequence>